<evidence type="ECO:0000313" key="1">
    <source>
        <dbReference type="EMBL" id="KAK7533366.1"/>
    </source>
</evidence>
<protein>
    <submittedName>
        <fullName evidence="1">Uncharacterized protein</fullName>
    </submittedName>
</protein>
<evidence type="ECO:0000313" key="2">
    <source>
        <dbReference type="Proteomes" id="UP001360953"/>
    </source>
</evidence>
<dbReference type="EMBL" id="JBBPEH010000010">
    <property type="protein sequence ID" value="KAK7533366.1"/>
    <property type="molecule type" value="Genomic_DNA"/>
</dbReference>
<dbReference type="GeneID" id="92036701"/>
<accession>A0ABR1LDQ9</accession>
<gene>
    <name evidence="1" type="ORF">J3D65DRAFT_685042</name>
</gene>
<proteinExistence type="predicted"/>
<dbReference type="Proteomes" id="UP001360953">
    <property type="component" value="Unassembled WGS sequence"/>
</dbReference>
<name>A0ABR1LDQ9_9PEZI</name>
<keyword evidence="2" id="KW-1185">Reference proteome</keyword>
<reference evidence="1 2" key="1">
    <citation type="submission" date="2024-04" db="EMBL/GenBank/DDBJ databases">
        <title>Phyllosticta paracitricarpa is synonymous to the EU quarantine fungus P. citricarpa based on phylogenomic analyses.</title>
        <authorList>
            <consortium name="Lawrence Berkeley National Laboratory"/>
            <person name="Van ingen-buijs V.A."/>
            <person name="Van westerhoven A.C."/>
            <person name="Haridas S."/>
            <person name="Skiadas P."/>
            <person name="Martin F."/>
            <person name="Groenewald J.Z."/>
            <person name="Crous P.W."/>
            <person name="Seidl M.F."/>
        </authorList>
    </citation>
    <scope>NUCLEOTIDE SEQUENCE [LARGE SCALE GENOMIC DNA]</scope>
    <source>
        <strain evidence="1 2">CPC 17464</strain>
    </source>
</reference>
<comment type="caution">
    <text evidence="1">The sequence shown here is derived from an EMBL/GenBank/DDBJ whole genome shotgun (WGS) entry which is preliminary data.</text>
</comment>
<sequence>MAGGVAAIYWRLRRLLVAVNNLHLRAHHAAPCRQHLHLFILLAFSRRLCLAALSPVARYLCCECWGSEMVRPTVLTKARNQQKKVKTLPASSCASCLERAKRFKTQQAKLVFQLRSKEDETTRLLTTKKAHSEFLESQARNRKTSCRTRMRAHLDTAERTGDHTQICEAVHVVRMVRNFVDKTELEAKEAAEEYNKVVRDLSIIRQRLKNAQKIIGVLKKYIAKREEV</sequence>
<dbReference type="RefSeq" id="XP_066652759.1">
    <property type="nucleotide sequence ID" value="XM_066803795.1"/>
</dbReference>
<organism evidence="1 2">
    <name type="scientific">Phyllosticta citribraziliensis</name>
    <dbReference type="NCBI Taxonomy" id="989973"/>
    <lineage>
        <taxon>Eukaryota</taxon>
        <taxon>Fungi</taxon>
        <taxon>Dikarya</taxon>
        <taxon>Ascomycota</taxon>
        <taxon>Pezizomycotina</taxon>
        <taxon>Dothideomycetes</taxon>
        <taxon>Dothideomycetes incertae sedis</taxon>
        <taxon>Botryosphaeriales</taxon>
        <taxon>Phyllostictaceae</taxon>
        <taxon>Phyllosticta</taxon>
    </lineage>
</organism>